<dbReference type="Pfam" id="PF02583">
    <property type="entry name" value="Trns_repr_metal"/>
    <property type="match status" value="1"/>
</dbReference>
<gene>
    <name evidence="1" type="ORF">PBF_02665</name>
</gene>
<dbReference type="RefSeq" id="WP_035326740.1">
    <property type="nucleotide sequence ID" value="NZ_APVL01000002.1"/>
</dbReference>
<sequence length="86" mass="9536">MLYDPKTKNRIKRAEGQLRGILKMMEGEKDCKSVITQLTASRSAIDKAIAVIVSSNLEQCIVENAEKGIESSIMIEEAVNLLVKSR</sequence>
<reference evidence="1 2" key="2">
    <citation type="journal article" date="2016" name="Sci. Rep.">
        <title>A novel serine protease, Sep1, from Bacillus firmus DS-1 has nematicidal activity and degrades multiple intestinal-associated nematode proteins.</title>
        <authorList>
            <person name="Geng C."/>
            <person name="Nie X."/>
            <person name="Tang Z."/>
            <person name="Zhang Y."/>
            <person name="Lin J."/>
            <person name="Sun M."/>
            <person name="Peng D."/>
        </authorList>
    </citation>
    <scope>NUCLEOTIDE SEQUENCE [LARGE SCALE GENOMIC DNA]</scope>
    <source>
        <strain evidence="1 2">DS1</strain>
    </source>
</reference>
<dbReference type="PANTHER" id="PTHR33677">
    <property type="entry name" value="TRANSCRIPTIONAL REPRESSOR FRMR-RELATED"/>
    <property type="match status" value="1"/>
</dbReference>
<dbReference type="eggNOG" id="COG1937">
    <property type="taxonomic scope" value="Bacteria"/>
</dbReference>
<accession>W7LB21</accession>
<dbReference type="GO" id="GO:0045892">
    <property type="term" value="P:negative regulation of DNA-templated transcription"/>
    <property type="evidence" value="ECO:0007669"/>
    <property type="project" value="UniProtKB-ARBA"/>
</dbReference>
<organism evidence="1 2">
    <name type="scientific">Cytobacillus firmus DS1</name>
    <dbReference type="NCBI Taxonomy" id="1307436"/>
    <lineage>
        <taxon>Bacteria</taxon>
        <taxon>Bacillati</taxon>
        <taxon>Bacillota</taxon>
        <taxon>Bacilli</taxon>
        <taxon>Bacillales</taxon>
        <taxon>Bacillaceae</taxon>
        <taxon>Cytobacillus</taxon>
    </lineage>
</organism>
<dbReference type="InterPro" id="IPR038390">
    <property type="entry name" value="Metal_Tscrpt_repr_sf"/>
</dbReference>
<dbReference type="Gene3D" id="1.20.58.1000">
    <property type="entry name" value="Metal-sensitive repressor, helix protomer"/>
    <property type="match status" value="1"/>
</dbReference>
<name>W7LB21_CYTFI</name>
<dbReference type="InterPro" id="IPR003735">
    <property type="entry name" value="Metal_Tscrpt_repr"/>
</dbReference>
<comment type="caution">
    <text evidence="1">The sequence shown here is derived from an EMBL/GenBank/DDBJ whole genome shotgun (WGS) entry which is preliminary data.</text>
</comment>
<dbReference type="PATRIC" id="fig|1307436.3.peg.586"/>
<dbReference type="CDD" id="cd10155">
    <property type="entry name" value="BsYrkD-like_DUF156"/>
    <property type="match status" value="1"/>
</dbReference>
<protein>
    <recommendedName>
        <fullName evidence="3">Cytoplasmic protein</fullName>
    </recommendedName>
</protein>
<evidence type="ECO:0008006" key="3">
    <source>
        <dbReference type="Google" id="ProtNLM"/>
    </source>
</evidence>
<dbReference type="Proteomes" id="UP000019270">
    <property type="component" value="Unassembled WGS sequence"/>
</dbReference>
<dbReference type="GO" id="GO:0003677">
    <property type="term" value="F:DNA binding"/>
    <property type="evidence" value="ECO:0007669"/>
    <property type="project" value="InterPro"/>
</dbReference>
<dbReference type="AlphaFoldDB" id="W7LB21"/>
<dbReference type="GO" id="GO:0046872">
    <property type="term" value="F:metal ion binding"/>
    <property type="evidence" value="ECO:0007669"/>
    <property type="project" value="InterPro"/>
</dbReference>
<dbReference type="PANTHER" id="PTHR33677:SF5">
    <property type="entry name" value="TRANSCRIPTIONAL REPRESSOR FRMR"/>
    <property type="match status" value="1"/>
</dbReference>
<dbReference type="EMBL" id="APVL01000002">
    <property type="protein sequence ID" value="EWG12402.1"/>
    <property type="molecule type" value="Genomic_DNA"/>
</dbReference>
<dbReference type="OrthoDB" id="9798732at2"/>
<proteinExistence type="predicted"/>
<evidence type="ECO:0000313" key="2">
    <source>
        <dbReference type="Proteomes" id="UP000019270"/>
    </source>
</evidence>
<evidence type="ECO:0000313" key="1">
    <source>
        <dbReference type="EMBL" id="EWG12402.1"/>
    </source>
</evidence>
<reference evidence="2" key="1">
    <citation type="submission" date="2013-03" db="EMBL/GenBank/DDBJ databases">
        <title>Draft genome sequence of Bacillus firmus DS1.</title>
        <authorList>
            <person name="Peng D."/>
            <person name="Zhu L."/>
            <person name="Sun M."/>
        </authorList>
    </citation>
    <scope>NUCLEOTIDE SEQUENCE [LARGE SCALE GENOMIC DNA]</scope>
    <source>
        <strain evidence="2">DS1</strain>
    </source>
</reference>